<dbReference type="InterPro" id="IPR006740">
    <property type="entry name" value="DUF604"/>
</dbReference>
<keyword evidence="1" id="KW-1133">Transmembrane helix</keyword>
<organism evidence="2">
    <name type="scientific">Wollemia nobilis</name>
    <dbReference type="NCBI Taxonomy" id="56998"/>
    <lineage>
        <taxon>Eukaryota</taxon>
        <taxon>Viridiplantae</taxon>
        <taxon>Streptophyta</taxon>
        <taxon>Embryophyta</taxon>
        <taxon>Tracheophyta</taxon>
        <taxon>Spermatophyta</taxon>
        <taxon>Pinopsida</taxon>
        <taxon>Pinidae</taxon>
        <taxon>Conifers II</taxon>
        <taxon>Araucariales</taxon>
        <taxon>Araucariaceae</taxon>
        <taxon>Wollemia</taxon>
    </lineage>
</organism>
<dbReference type="EMBL" id="GCHU01001475">
    <property type="protein sequence ID" value="JAG89425.1"/>
    <property type="molecule type" value="Transcribed_RNA"/>
</dbReference>
<dbReference type="Pfam" id="PF04646">
    <property type="entry name" value="DUF604"/>
    <property type="match status" value="1"/>
</dbReference>
<dbReference type="PANTHER" id="PTHR10811">
    <property type="entry name" value="FRINGE-RELATED"/>
    <property type="match status" value="1"/>
</dbReference>
<dbReference type="FunFam" id="3.90.550.50:FF:000006">
    <property type="entry name" value="Fringe-related protein-like"/>
    <property type="match status" value="1"/>
</dbReference>
<dbReference type="AlphaFoldDB" id="A0A0C9QXD9"/>
<keyword evidence="1" id="KW-0472">Membrane</keyword>
<dbReference type="Gene3D" id="3.90.550.50">
    <property type="match status" value="1"/>
</dbReference>
<sequence length="513" mass="58470">MILKTGDPGSPRPRRYVWENIMELCWKGAGVLVFAWGFYVLFLVFSTHPCWQSSDCWAALVMGSQNAQKFQFQDPETFSPYSNTKISTNSSNPTSLDHIVFGIATSADKWWQRKQYVDLWWQPGKSRGYVWLDKATQDPWPSDSPPFKISEDTSHFKFTHPNAPRSAIRISRIVTETVRLGLQNVRWFVMGDDDTVFFTDNLIKVLNKYDHNQFYYIGSNSEAVEQNLVHSYAMAYGGGGFAISYPLAKALARMQDDCLDRYSNLYGSDQRVHGCLAELGVPLTKEPGFHQVDVHGSLMGLMAAHPQAPLVSLHHLEAVSPLFPGMTRVGALRHLMEAMKADPDRVAQQSICYDRERRWTVSVAWGYCVHIYGRVELPRVLEYPLETFYTWKSWGRPPWYPFVFNSRPVSREPCENPVVLYMENVGNSTFGGHVSLYSQRGELGSKRCNSTKNNPAEVKRVKIVSHRMMAESTQAPRRQCCEIVSSKNSDLEINSDLQIHVRRCRVGESMSPP</sequence>
<accession>A0A0C9QXD9</accession>
<feature type="transmembrane region" description="Helical" evidence="1">
    <location>
        <begin position="24"/>
        <end position="45"/>
    </location>
</feature>
<name>A0A0C9QXD9_9CONI</name>
<keyword evidence="1" id="KW-0812">Transmembrane</keyword>
<evidence type="ECO:0000256" key="1">
    <source>
        <dbReference type="SAM" id="Phobius"/>
    </source>
</evidence>
<evidence type="ECO:0000313" key="2">
    <source>
        <dbReference type="EMBL" id="JAG89425.1"/>
    </source>
</evidence>
<protein>
    <submittedName>
        <fullName evidence="2">TSA: Wollemia nobilis Ref_Wollemi_Transcript_1489_2413 transcribed RNA sequence</fullName>
    </submittedName>
</protein>
<reference evidence="2" key="1">
    <citation type="submission" date="2015-02" db="EMBL/GenBank/DDBJ databases">
        <title>A transcriptome of Wollemia nobilis - a relic of Gondwana.</title>
        <authorList>
            <person name="Chia J.Y."/>
            <person name="Leong Y.S."/>
            <person name="Abdul Karim S."/>
            <person name="Wan Azmi N."/>
            <person name="Hercus R."/>
            <person name="Croft L."/>
        </authorList>
    </citation>
    <scope>NUCLEOTIDE SEQUENCE</scope>
    <source>
        <strain evidence="2">MaeBrown</strain>
        <tissue evidence="2">Leaf</tissue>
    </source>
</reference>
<proteinExistence type="predicted"/>